<feature type="compositionally biased region" description="Polar residues" evidence="1">
    <location>
        <begin position="616"/>
        <end position="628"/>
    </location>
</feature>
<dbReference type="Proteomes" id="UP000663868">
    <property type="component" value="Unassembled WGS sequence"/>
</dbReference>
<proteinExistence type="predicted"/>
<feature type="compositionally biased region" description="Pro residues" evidence="1">
    <location>
        <begin position="378"/>
        <end position="399"/>
    </location>
</feature>
<dbReference type="EMBL" id="CAJNOE010000183">
    <property type="protein sequence ID" value="CAF1022037.1"/>
    <property type="molecule type" value="Genomic_DNA"/>
</dbReference>
<evidence type="ECO:0000313" key="2">
    <source>
        <dbReference type="EMBL" id="CAF1022037.1"/>
    </source>
</evidence>
<comment type="caution">
    <text evidence="2">The sequence shown here is derived from an EMBL/GenBank/DDBJ whole genome shotgun (WGS) entry which is preliminary data.</text>
</comment>
<sequence>MHPQTSLAPKFKYQPIINLNQTNAVLRNQNYIPQMQYGLPPSIPKYQYNKEKQMTSFLKNNNKIKNSPKPPRPEVLSNHHSLQSIRSKTNDKERSLTRPLSFINIPSERSVPVQIPSSYSAGHINDRIQKERKAHTMPPLPRIVGPSTSPKAKLFASIVAPVDAQAIKISDLMRKVSKTTTTISSQRSEVDITDDDSTVIVKVRYDPSNGAPPSEEAVREAINNQLVQRSHTHGKKEPIVVNFSRQNIQSQFPIRQLQAPINRPIFSFQQRPPVQIPAHLQQQLQPQSQPRPQAQPPPQTQSRPQSQPRPQAQPQAQIHPQYQPQPQAQAQTHPQYQPQPQPQPQAQPQAQPQPQPQPQAQPQSRPQSQQQQSIYQPNPLPSPKPSQTPPSFPSAPPVRGPSLFNLQNGNIYMGKPSTPLFKQQYSQPREAFRLPNQNSRPLQPNTFYPTGINALKATGIRMATEQTPSTVSDQPTIPNRLQAGSASSEMFRPAPISDVPELSKESLLNMLNQIPDLQGRHFNIEYAPPSAPEGYPIPMNIPSAGAAYPEPVVIDKLPNNVIQHIKLSNNPALTAALEATIRREQSDQFSDRTQSTVSSLNVPTQTIMHHAAQPHDQVQQSRPASSNDSESSTEVSSSGTTTSSSSGSSGSSGSSSSSSSSTEESETEETKHVPSARPMNNVPFVGPASTTSYSHQHYR</sequence>
<feature type="compositionally biased region" description="Polar residues" evidence="1">
    <location>
        <begin position="78"/>
        <end position="87"/>
    </location>
</feature>
<feature type="region of interest" description="Disordered" evidence="1">
    <location>
        <begin position="611"/>
        <end position="699"/>
    </location>
</feature>
<dbReference type="Proteomes" id="UP000663860">
    <property type="component" value="Unassembled WGS sequence"/>
</dbReference>
<evidence type="ECO:0000256" key="1">
    <source>
        <dbReference type="SAM" id="MobiDB-lite"/>
    </source>
</evidence>
<feature type="compositionally biased region" description="Polar residues" evidence="1">
    <location>
        <begin position="688"/>
        <end position="699"/>
    </location>
</feature>
<feature type="compositionally biased region" description="Low complexity" evidence="1">
    <location>
        <begin position="300"/>
        <end position="336"/>
    </location>
</feature>
<protein>
    <submittedName>
        <fullName evidence="2">Uncharacterized protein</fullName>
    </submittedName>
</protein>
<feature type="region of interest" description="Disordered" evidence="1">
    <location>
        <begin position="280"/>
        <end position="418"/>
    </location>
</feature>
<evidence type="ECO:0000313" key="3">
    <source>
        <dbReference type="EMBL" id="CAF3687107.1"/>
    </source>
</evidence>
<feature type="region of interest" description="Disordered" evidence="1">
    <location>
        <begin position="61"/>
        <end position="95"/>
    </location>
</feature>
<name>A0A814ICF4_9BILA</name>
<dbReference type="AlphaFoldDB" id="A0A814ICF4"/>
<reference evidence="2" key="1">
    <citation type="submission" date="2021-02" db="EMBL/GenBank/DDBJ databases">
        <authorList>
            <person name="Nowell W R."/>
        </authorList>
    </citation>
    <scope>NUCLEOTIDE SEQUENCE</scope>
</reference>
<accession>A0A814ICF4</accession>
<feature type="compositionally biased region" description="Low complexity" evidence="1">
    <location>
        <begin position="360"/>
        <end position="377"/>
    </location>
</feature>
<feature type="compositionally biased region" description="Pro residues" evidence="1">
    <location>
        <begin position="337"/>
        <end position="359"/>
    </location>
</feature>
<gene>
    <name evidence="2" type="ORF">IZO911_LOCUS18779</name>
    <name evidence="3" type="ORF">KXQ929_LOCUS10084</name>
</gene>
<dbReference type="EMBL" id="CAJOBB010000471">
    <property type="protein sequence ID" value="CAF3687107.1"/>
    <property type="molecule type" value="Genomic_DNA"/>
</dbReference>
<organism evidence="2 4">
    <name type="scientific">Adineta steineri</name>
    <dbReference type="NCBI Taxonomy" id="433720"/>
    <lineage>
        <taxon>Eukaryota</taxon>
        <taxon>Metazoa</taxon>
        <taxon>Spiralia</taxon>
        <taxon>Gnathifera</taxon>
        <taxon>Rotifera</taxon>
        <taxon>Eurotatoria</taxon>
        <taxon>Bdelloidea</taxon>
        <taxon>Adinetida</taxon>
        <taxon>Adinetidae</taxon>
        <taxon>Adineta</taxon>
    </lineage>
</organism>
<evidence type="ECO:0000313" key="4">
    <source>
        <dbReference type="Proteomes" id="UP000663860"/>
    </source>
</evidence>
<feature type="compositionally biased region" description="Low complexity" evidence="1">
    <location>
        <begin position="629"/>
        <end position="662"/>
    </location>
</feature>
<feature type="compositionally biased region" description="Low complexity" evidence="1">
    <location>
        <begin position="280"/>
        <end position="292"/>
    </location>
</feature>